<comment type="caution">
    <text evidence="2">The sequence shown here is derived from an EMBL/GenBank/DDBJ whole genome shotgun (WGS) entry which is preliminary data.</text>
</comment>
<dbReference type="Proteomes" id="UP001148614">
    <property type="component" value="Unassembled WGS sequence"/>
</dbReference>
<evidence type="ECO:0008006" key="4">
    <source>
        <dbReference type="Google" id="ProtNLM"/>
    </source>
</evidence>
<proteinExistence type="predicted"/>
<dbReference type="Gene3D" id="3.30.710.10">
    <property type="entry name" value="Potassium Channel Kv1.1, Chain A"/>
    <property type="match status" value="1"/>
</dbReference>
<accession>A0A9W8N8G4</accession>
<dbReference type="InterPro" id="IPR011333">
    <property type="entry name" value="SKP1/BTB/POZ_sf"/>
</dbReference>
<feature type="region of interest" description="Disordered" evidence="1">
    <location>
        <begin position="105"/>
        <end position="126"/>
    </location>
</feature>
<keyword evidence="3" id="KW-1185">Reference proteome</keyword>
<organism evidence="2 3">
    <name type="scientific">Xylaria arbuscula</name>
    <dbReference type="NCBI Taxonomy" id="114810"/>
    <lineage>
        <taxon>Eukaryota</taxon>
        <taxon>Fungi</taxon>
        <taxon>Dikarya</taxon>
        <taxon>Ascomycota</taxon>
        <taxon>Pezizomycotina</taxon>
        <taxon>Sordariomycetes</taxon>
        <taxon>Xylariomycetidae</taxon>
        <taxon>Xylariales</taxon>
        <taxon>Xylariaceae</taxon>
        <taxon>Xylaria</taxon>
    </lineage>
</organism>
<name>A0A9W8N8G4_9PEZI</name>
<gene>
    <name evidence="2" type="ORF">NPX13_g8557</name>
</gene>
<dbReference type="AlphaFoldDB" id="A0A9W8N8G4"/>
<sequence length="299" mass="33990">MGVSNYIPDAHVLDPDGDVIITLHNFDPPFPPLPFEGEQYPEEDGGSLLLETPPLETMKEQKFKKKMTKRMKREIEEMESRAQQASPSIAEELPPEIDHEAHAAEASEAAALEVEEEPSESYGTSEPDLPVAEPIFQFQASSAHLRLGSRYFKKALDGPFRESKFVSDGLRQIDAEGWHMAAFLIVMRIIHGHTRQIPRRIDLEMLAKVATIVDYYQCHETIEPFAEIWHSNLQPLTITNLVNEDLILLLLVSWVFSWPNEFKAVTRIAQTQSKEPLSTMGLPIPERIICKQLIEPRQI</sequence>
<evidence type="ECO:0000313" key="2">
    <source>
        <dbReference type="EMBL" id="KAJ3562464.1"/>
    </source>
</evidence>
<dbReference type="EMBL" id="JANPWZ010001898">
    <property type="protein sequence ID" value="KAJ3562464.1"/>
    <property type="molecule type" value="Genomic_DNA"/>
</dbReference>
<evidence type="ECO:0000313" key="3">
    <source>
        <dbReference type="Proteomes" id="UP001148614"/>
    </source>
</evidence>
<dbReference type="VEuPathDB" id="FungiDB:F4678DRAFT_18253"/>
<reference evidence="2" key="1">
    <citation type="submission" date="2022-07" db="EMBL/GenBank/DDBJ databases">
        <title>Genome Sequence of Xylaria arbuscula.</title>
        <authorList>
            <person name="Buettner E."/>
        </authorList>
    </citation>
    <scope>NUCLEOTIDE SEQUENCE</scope>
    <source>
        <strain evidence="2">VT107</strain>
    </source>
</reference>
<protein>
    <recommendedName>
        <fullName evidence="4">BTB domain-containing protein</fullName>
    </recommendedName>
</protein>
<evidence type="ECO:0000256" key="1">
    <source>
        <dbReference type="SAM" id="MobiDB-lite"/>
    </source>
</evidence>